<dbReference type="GO" id="GO:0003724">
    <property type="term" value="F:RNA helicase activity"/>
    <property type="evidence" value="ECO:0007669"/>
    <property type="project" value="UniProtKB-EC"/>
</dbReference>
<dbReference type="InterPro" id="IPR011545">
    <property type="entry name" value="DEAD/DEAH_box_helicase_dom"/>
</dbReference>
<keyword evidence="13" id="KW-0694">RNA-binding</keyword>
<dbReference type="FunFam" id="3.40.50.300:FF:000865">
    <property type="entry name" value="ATP-dependent RNA helicase DDX54"/>
    <property type="match status" value="1"/>
</dbReference>
<evidence type="ECO:0000256" key="16">
    <source>
        <dbReference type="ARBA" id="ARBA00023065"/>
    </source>
</evidence>
<dbReference type="Gene3D" id="1.10.287.770">
    <property type="entry name" value="YojJ-like"/>
    <property type="match status" value="1"/>
</dbReference>
<keyword evidence="16 23" id="KW-0406">Ion transport</keyword>
<dbReference type="PROSITE" id="PS51194">
    <property type="entry name" value="HELICASE_CTER"/>
    <property type="match status" value="1"/>
</dbReference>
<dbReference type="InterPro" id="IPR000629">
    <property type="entry name" value="RNA-helicase_DEAD-box_CS"/>
</dbReference>
<evidence type="ECO:0000256" key="8">
    <source>
        <dbReference type="ARBA" id="ARBA00022692"/>
    </source>
</evidence>
<evidence type="ECO:0000256" key="19">
    <source>
        <dbReference type="ARBA" id="ARBA00023242"/>
    </source>
</evidence>
<keyword evidence="18 23" id="KW-0739">Sodium transport</keyword>
<keyword evidence="10" id="KW-0378">Hydrolase</keyword>
<evidence type="ECO:0000256" key="4">
    <source>
        <dbReference type="ARBA" id="ARBA00010379"/>
    </source>
</evidence>
<evidence type="ECO:0000256" key="11">
    <source>
        <dbReference type="ARBA" id="ARBA00022806"/>
    </source>
</evidence>
<evidence type="ECO:0000256" key="5">
    <source>
        <dbReference type="ARBA" id="ARBA00012552"/>
    </source>
</evidence>
<evidence type="ECO:0000256" key="9">
    <source>
        <dbReference type="ARBA" id="ARBA00022741"/>
    </source>
</evidence>
<evidence type="ECO:0000256" key="23">
    <source>
        <dbReference type="RuleBase" id="RU000679"/>
    </source>
</evidence>
<dbReference type="SMART" id="SM01123">
    <property type="entry name" value="DBP10CT"/>
    <property type="match status" value="1"/>
</dbReference>
<evidence type="ECO:0000256" key="10">
    <source>
        <dbReference type="ARBA" id="ARBA00022801"/>
    </source>
</evidence>
<keyword evidence="14 25" id="KW-1133">Transmembrane helix</keyword>
<comment type="similarity">
    <text evidence="3 23">Belongs to the amiloride-sensitive sodium channel (TC 1.A.6) family.</text>
</comment>
<dbReference type="CDD" id="cd17959">
    <property type="entry name" value="DEADc_DDX54"/>
    <property type="match status" value="1"/>
</dbReference>
<reference evidence="29 30" key="2">
    <citation type="journal article" date="2010" name="Nucleic Acids Res.">
        <title>BeetleBase in 2010: revisions to provide comprehensive genomic information for Tribolium castaneum.</title>
        <authorList>
            <person name="Kim H.S."/>
            <person name="Murphy T."/>
            <person name="Xia J."/>
            <person name="Caragea D."/>
            <person name="Park Y."/>
            <person name="Beeman R.W."/>
            <person name="Lorenzen M.D."/>
            <person name="Butcher S."/>
            <person name="Manak J.R."/>
            <person name="Brown S.J."/>
        </authorList>
    </citation>
    <scope>GENOME REANNOTATION</scope>
    <source>
        <strain evidence="29 30">Georgia GA2</strain>
    </source>
</reference>
<dbReference type="InterPro" id="IPR001650">
    <property type="entry name" value="Helicase_C-like"/>
</dbReference>
<protein>
    <recommendedName>
        <fullName evidence="5">RNA helicase</fullName>
        <ecNumber evidence="5">3.6.4.13</ecNumber>
    </recommendedName>
</protein>
<evidence type="ECO:0000256" key="2">
    <source>
        <dbReference type="ARBA" id="ARBA00004604"/>
    </source>
</evidence>
<dbReference type="SMART" id="SM00487">
    <property type="entry name" value="DEXDc"/>
    <property type="match status" value="1"/>
</dbReference>
<dbReference type="Pfam" id="PF00270">
    <property type="entry name" value="DEAD"/>
    <property type="match status" value="1"/>
</dbReference>
<evidence type="ECO:0000313" key="29">
    <source>
        <dbReference type="EMBL" id="KYB25129.1"/>
    </source>
</evidence>
<evidence type="ECO:0000313" key="30">
    <source>
        <dbReference type="Proteomes" id="UP000007266"/>
    </source>
</evidence>
<dbReference type="PROSITE" id="PS00039">
    <property type="entry name" value="DEAD_ATP_HELICASE"/>
    <property type="match status" value="1"/>
</dbReference>
<evidence type="ECO:0000256" key="12">
    <source>
        <dbReference type="ARBA" id="ARBA00022840"/>
    </source>
</evidence>
<evidence type="ECO:0000259" key="28">
    <source>
        <dbReference type="PROSITE" id="PS51195"/>
    </source>
</evidence>
<evidence type="ECO:0000256" key="13">
    <source>
        <dbReference type="ARBA" id="ARBA00022884"/>
    </source>
</evidence>
<sequence>MATVPGFANPDQTVEINDSTEEKVKKKGSKKGGGFQCMGLSYNVLKGITKRGYQQPTPIQRKTIPLVLEGRDVVAMARTGSGKTACFLIPMFEKLKIRSAKAGARALILSPTRELALQTLKFIKELGRFTGLKSAVILGGDSMDDQFSAIHGNPDIIVATPGRFLHVCIEMELKLNSVEYVVFDEADRLFEMGLGEQLTEIVNRLPDARQTVLFSATLPKVLVEFAKAGLNDPVLLRLDVESKIPEELQLWYIIVRPEERLAALLVLLKTHIDNKQQTVVFAATRHHVEYIHMILDRVGVSNTYIYSNLDPSARKINAAKFSTGKVKVLVVTDVAARGIDIPQLDNVINYNFPAKSKLFVHRVGRCARAGRSGTAYSLVTPDEYPYLLDLHLFLGRPLSIKTRTENEGSVGKIPQALLEEQHSALLTLHENNIDLVSMKKVTENAYLQYVRSRPAASSDSNRRVKELAFASCGIHPIFGDYKEYVEEERENLLEKMKSYRPQGTIFEICGKNKSQEYQIMKQKRSFHKEKITSFHQNQEQKENEKQLLNHKDETTLAKSSSEDIDDAFDRVITPKKRKLENLYKRNKKQKTKDENFIPYLPADRHTEEGLAINNFHNEASKVALDLTGDSAETMRKSVQAKKWDRKKKKMVAVPDKRSGKIKTESGVWIPATYKSNRYAQWKEKSKIGQSNSDDENDETGPSGPKLHTEAKTHWARHNKKLQQKQRKSELKTTDQILKARKIAEKKKNRQKKKGKKFDKANKMVVLNIPEVPKSEHTENYFSEFSNNTTIHGFKYFVDRGISVFEKIWWVLAFCLCAYVCTSMVMSNWVKWDENPVFLSVSTKPMKHWEVPFPAITICPENKIWKTKYNYTYYKEKFKNRTLTLADYTFNGHFSHKNVLNWDYDNNYAKVNKIGYPFRTTKITDSLTVQLNLDLNNIDKNCDSSQGYKVYAHHPAEMPSKYVKINNEKKYRFEIKPEAIISDSSLIDYNPQRRKCFYSYERPLKFYKIYTRRNCETECLANFTLKSCGCIPYYMPFKEKSDLSECNCLPSCTSIKYDMDVSTEESGTEIRQMSNVMTDLTFVFNDVEFIPMTRNELFGNADFLANLGGLLGLFCGFSALSFFEIVYYLTLRWICRICGLWTRILASLGNISY</sequence>
<evidence type="ECO:0000256" key="21">
    <source>
        <dbReference type="ARBA" id="ARBA00047984"/>
    </source>
</evidence>
<dbReference type="SUPFAM" id="SSF52540">
    <property type="entry name" value="P-loop containing nucleoside triphosphate hydrolases"/>
    <property type="match status" value="1"/>
</dbReference>
<dbReference type="Pfam" id="PF00271">
    <property type="entry name" value="Helicase_C"/>
    <property type="match status" value="1"/>
</dbReference>
<evidence type="ECO:0000256" key="20">
    <source>
        <dbReference type="ARBA" id="ARBA00023303"/>
    </source>
</evidence>
<dbReference type="Pfam" id="PF08147">
    <property type="entry name" value="DBP10CT"/>
    <property type="match status" value="1"/>
</dbReference>
<dbReference type="InterPro" id="IPR001873">
    <property type="entry name" value="ENaC"/>
</dbReference>
<dbReference type="AlphaFoldDB" id="A0A139WB42"/>
<feature type="region of interest" description="Disordered" evidence="24">
    <location>
        <begin position="684"/>
        <end position="733"/>
    </location>
</feature>
<dbReference type="InterPro" id="IPR027417">
    <property type="entry name" value="P-loop_NTPase"/>
</dbReference>
<keyword evidence="8 23" id="KW-0812">Transmembrane</keyword>
<dbReference type="PROSITE" id="PS51195">
    <property type="entry name" value="Q_MOTIF"/>
    <property type="match status" value="1"/>
</dbReference>
<evidence type="ECO:0000256" key="22">
    <source>
        <dbReference type="PROSITE-ProRule" id="PRU00552"/>
    </source>
</evidence>
<dbReference type="GO" id="GO:0005524">
    <property type="term" value="F:ATP binding"/>
    <property type="evidence" value="ECO:0007669"/>
    <property type="project" value="UniProtKB-KW"/>
</dbReference>
<dbReference type="InterPro" id="IPR033517">
    <property type="entry name" value="DDX54/DBP10_DEAD-box_helicase"/>
</dbReference>
<keyword evidence="30" id="KW-1185">Reference proteome</keyword>
<evidence type="ECO:0000256" key="7">
    <source>
        <dbReference type="ARBA" id="ARBA00022461"/>
    </source>
</evidence>
<keyword evidence="7 23" id="KW-0894">Sodium channel</keyword>
<dbReference type="GO" id="GO:0005730">
    <property type="term" value="C:nucleolus"/>
    <property type="evidence" value="ECO:0000318"/>
    <property type="project" value="GO_Central"/>
</dbReference>
<organism evidence="29 30">
    <name type="scientific">Tribolium castaneum</name>
    <name type="common">Red flour beetle</name>
    <dbReference type="NCBI Taxonomy" id="7070"/>
    <lineage>
        <taxon>Eukaryota</taxon>
        <taxon>Metazoa</taxon>
        <taxon>Ecdysozoa</taxon>
        <taxon>Arthropoda</taxon>
        <taxon>Hexapoda</taxon>
        <taxon>Insecta</taxon>
        <taxon>Pterygota</taxon>
        <taxon>Neoptera</taxon>
        <taxon>Endopterygota</taxon>
        <taxon>Coleoptera</taxon>
        <taxon>Polyphaga</taxon>
        <taxon>Cucujiformia</taxon>
        <taxon>Tenebrionidae</taxon>
        <taxon>Tenebrionidae incertae sedis</taxon>
        <taxon>Tribolium</taxon>
    </lineage>
</organism>
<feature type="domain" description="Helicase ATP-binding" evidence="26">
    <location>
        <begin position="64"/>
        <end position="236"/>
    </location>
</feature>
<evidence type="ECO:0000256" key="24">
    <source>
        <dbReference type="SAM" id="MobiDB-lite"/>
    </source>
</evidence>
<evidence type="ECO:0000256" key="3">
    <source>
        <dbReference type="ARBA" id="ARBA00007193"/>
    </source>
</evidence>
<keyword evidence="11 29" id="KW-0347">Helicase</keyword>
<comment type="subcellular location">
    <subcellularLocation>
        <location evidence="1">Membrane</location>
        <topology evidence="1">Multi-pass membrane protein</topology>
    </subcellularLocation>
    <subcellularLocation>
        <location evidence="2">Nucleus</location>
        <location evidence="2">Nucleolus</location>
    </subcellularLocation>
</comment>
<dbReference type="EC" id="3.6.4.13" evidence="5"/>
<evidence type="ECO:0000256" key="25">
    <source>
        <dbReference type="SAM" id="Phobius"/>
    </source>
</evidence>
<dbReference type="CDD" id="cd18787">
    <property type="entry name" value="SF2_C_DEAD"/>
    <property type="match status" value="1"/>
</dbReference>
<evidence type="ECO:0000256" key="1">
    <source>
        <dbReference type="ARBA" id="ARBA00004141"/>
    </source>
</evidence>
<evidence type="ECO:0000259" key="27">
    <source>
        <dbReference type="PROSITE" id="PS51194"/>
    </source>
</evidence>
<dbReference type="GO" id="GO:0010468">
    <property type="term" value="P:regulation of gene expression"/>
    <property type="evidence" value="ECO:0007669"/>
    <property type="project" value="UniProtKB-ARBA"/>
</dbReference>
<feature type="domain" description="DEAD-box RNA helicase Q" evidence="28">
    <location>
        <begin position="33"/>
        <end position="61"/>
    </location>
</feature>
<evidence type="ECO:0000259" key="26">
    <source>
        <dbReference type="PROSITE" id="PS51192"/>
    </source>
</evidence>
<dbReference type="Proteomes" id="UP000007266">
    <property type="component" value="Linkage group 10"/>
</dbReference>
<proteinExistence type="inferred from homology"/>
<keyword evidence="15" id="KW-0915">Sodium</keyword>
<dbReference type="Pfam" id="PF00858">
    <property type="entry name" value="ASC"/>
    <property type="match status" value="1"/>
</dbReference>
<keyword evidence="17 25" id="KW-0472">Membrane</keyword>
<accession>A0A139WB42</accession>
<dbReference type="GO" id="GO:0016020">
    <property type="term" value="C:membrane"/>
    <property type="evidence" value="ECO:0007669"/>
    <property type="project" value="UniProtKB-SubCell"/>
</dbReference>
<keyword evidence="6 23" id="KW-0813">Transport</keyword>
<reference evidence="29 30" key="1">
    <citation type="journal article" date="2008" name="Nature">
        <title>The genome of the model beetle and pest Tribolium castaneum.</title>
        <authorList>
            <consortium name="Tribolium Genome Sequencing Consortium"/>
            <person name="Richards S."/>
            <person name="Gibbs R.A."/>
            <person name="Weinstock G.M."/>
            <person name="Brown S.J."/>
            <person name="Denell R."/>
            <person name="Beeman R.W."/>
            <person name="Gibbs R."/>
            <person name="Beeman R.W."/>
            <person name="Brown S.J."/>
            <person name="Bucher G."/>
            <person name="Friedrich M."/>
            <person name="Grimmelikhuijzen C.J."/>
            <person name="Klingler M."/>
            <person name="Lorenzen M."/>
            <person name="Richards S."/>
            <person name="Roth S."/>
            <person name="Schroder R."/>
            <person name="Tautz D."/>
            <person name="Zdobnov E.M."/>
            <person name="Muzny D."/>
            <person name="Gibbs R.A."/>
            <person name="Weinstock G.M."/>
            <person name="Attaway T."/>
            <person name="Bell S."/>
            <person name="Buhay C.J."/>
            <person name="Chandrabose M.N."/>
            <person name="Chavez D."/>
            <person name="Clerk-Blankenburg K.P."/>
            <person name="Cree A."/>
            <person name="Dao M."/>
            <person name="Davis C."/>
            <person name="Chacko J."/>
            <person name="Dinh H."/>
            <person name="Dugan-Rocha S."/>
            <person name="Fowler G."/>
            <person name="Garner T.T."/>
            <person name="Garnes J."/>
            <person name="Gnirke A."/>
            <person name="Hawes A."/>
            <person name="Hernandez J."/>
            <person name="Hines S."/>
            <person name="Holder M."/>
            <person name="Hume J."/>
            <person name="Jhangiani S.N."/>
            <person name="Joshi V."/>
            <person name="Khan Z.M."/>
            <person name="Jackson L."/>
            <person name="Kovar C."/>
            <person name="Kowis A."/>
            <person name="Lee S."/>
            <person name="Lewis L.R."/>
            <person name="Margolis J."/>
            <person name="Morgan M."/>
            <person name="Nazareth L.V."/>
            <person name="Nguyen N."/>
            <person name="Okwuonu G."/>
            <person name="Parker D."/>
            <person name="Richards S."/>
            <person name="Ruiz S.J."/>
            <person name="Santibanez J."/>
            <person name="Savard J."/>
            <person name="Scherer S.E."/>
            <person name="Schneider B."/>
            <person name="Sodergren E."/>
            <person name="Tautz D."/>
            <person name="Vattahil S."/>
            <person name="Villasana D."/>
            <person name="White C.S."/>
            <person name="Wright R."/>
            <person name="Park Y."/>
            <person name="Beeman R.W."/>
            <person name="Lord J."/>
            <person name="Oppert B."/>
            <person name="Lorenzen M."/>
            <person name="Brown S."/>
            <person name="Wang L."/>
            <person name="Savard J."/>
            <person name="Tautz D."/>
            <person name="Richards S."/>
            <person name="Weinstock G."/>
            <person name="Gibbs R.A."/>
            <person name="Liu Y."/>
            <person name="Worley K."/>
            <person name="Weinstock G."/>
            <person name="Elsik C.G."/>
            <person name="Reese J.T."/>
            <person name="Elhaik E."/>
            <person name="Landan G."/>
            <person name="Graur D."/>
            <person name="Arensburger P."/>
            <person name="Atkinson P."/>
            <person name="Beeman R.W."/>
            <person name="Beidler J."/>
            <person name="Brown S.J."/>
            <person name="Demuth J.P."/>
            <person name="Drury D.W."/>
            <person name="Du Y.Z."/>
            <person name="Fujiwara H."/>
            <person name="Lorenzen M."/>
            <person name="Maselli V."/>
            <person name="Osanai M."/>
            <person name="Park Y."/>
            <person name="Robertson H.M."/>
            <person name="Tu Z."/>
            <person name="Wang J.J."/>
            <person name="Wang S."/>
            <person name="Richards S."/>
            <person name="Song H."/>
            <person name="Zhang L."/>
            <person name="Sodergren E."/>
            <person name="Werner D."/>
            <person name="Stanke M."/>
            <person name="Morgenstern B."/>
            <person name="Solovyev V."/>
            <person name="Kosarev P."/>
            <person name="Brown G."/>
            <person name="Chen H.C."/>
            <person name="Ermolaeva O."/>
            <person name="Hlavina W."/>
            <person name="Kapustin Y."/>
            <person name="Kiryutin B."/>
            <person name="Kitts P."/>
            <person name="Maglott D."/>
            <person name="Pruitt K."/>
            <person name="Sapojnikov V."/>
            <person name="Souvorov A."/>
            <person name="Mackey A.J."/>
            <person name="Waterhouse R.M."/>
            <person name="Wyder S."/>
            <person name="Zdobnov E.M."/>
            <person name="Zdobnov E.M."/>
            <person name="Wyder S."/>
            <person name="Kriventseva E.V."/>
            <person name="Kadowaki T."/>
            <person name="Bork P."/>
            <person name="Aranda M."/>
            <person name="Bao R."/>
            <person name="Beermann A."/>
            <person name="Berns N."/>
            <person name="Bolognesi R."/>
            <person name="Bonneton F."/>
            <person name="Bopp D."/>
            <person name="Brown S.J."/>
            <person name="Bucher G."/>
            <person name="Butts T."/>
            <person name="Chaumot A."/>
            <person name="Denell R.E."/>
            <person name="Ferrier D.E."/>
            <person name="Friedrich M."/>
            <person name="Gordon C.M."/>
            <person name="Jindra M."/>
            <person name="Klingler M."/>
            <person name="Lan Q."/>
            <person name="Lattorff H.M."/>
            <person name="Laudet V."/>
            <person name="von Levetsow C."/>
            <person name="Liu Z."/>
            <person name="Lutz R."/>
            <person name="Lynch J.A."/>
            <person name="da Fonseca R.N."/>
            <person name="Posnien N."/>
            <person name="Reuter R."/>
            <person name="Roth S."/>
            <person name="Savard J."/>
            <person name="Schinko J.B."/>
            <person name="Schmitt C."/>
            <person name="Schoppmeier M."/>
            <person name="Schroder R."/>
            <person name="Shippy T.D."/>
            <person name="Simonnet F."/>
            <person name="Marques-Souza H."/>
            <person name="Tautz D."/>
            <person name="Tomoyasu Y."/>
            <person name="Trauner J."/>
            <person name="Van der Zee M."/>
            <person name="Vervoort M."/>
            <person name="Wittkopp N."/>
            <person name="Wimmer E.A."/>
            <person name="Yang X."/>
            <person name="Jones A.K."/>
            <person name="Sattelle D.B."/>
            <person name="Ebert P.R."/>
            <person name="Nelson D."/>
            <person name="Scott J.G."/>
            <person name="Beeman R.W."/>
            <person name="Muthukrishnan S."/>
            <person name="Kramer K.J."/>
            <person name="Arakane Y."/>
            <person name="Beeman R.W."/>
            <person name="Zhu Q."/>
            <person name="Hogenkamp D."/>
            <person name="Dixit R."/>
            <person name="Oppert B."/>
            <person name="Jiang H."/>
            <person name="Zou Z."/>
            <person name="Marshall J."/>
            <person name="Elpidina E."/>
            <person name="Vinokurov K."/>
            <person name="Oppert C."/>
            <person name="Zou Z."/>
            <person name="Evans J."/>
            <person name="Lu Z."/>
            <person name="Zhao P."/>
            <person name="Sumathipala N."/>
            <person name="Altincicek B."/>
            <person name="Vilcinskas A."/>
            <person name="Williams M."/>
            <person name="Hultmark D."/>
            <person name="Hetru C."/>
            <person name="Jiang H."/>
            <person name="Grimmelikhuijzen C.J."/>
            <person name="Hauser F."/>
            <person name="Cazzamali G."/>
            <person name="Williamson M."/>
            <person name="Park Y."/>
            <person name="Li B."/>
            <person name="Tanaka Y."/>
            <person name="Predel R."/>
            <person name="Neupert S."/>
            <person name="Schachtner J."/>
            <person name="Verleyen P."/>
            <person name="Raible F."/>
            <person name="Bork P."/>
            <person name="Friedrich M."/>
            <person name="Walden K.K."/>
            <person name="Robertson H.M."/>
            <person name="Angeli S."/>
            <person name="Foret S."/>
            <person name="Bucher G."/>
            <person name="Schuetz S."/>
            <person name="Maleszka R."/>
            <person name="Wimmer E.A."/>
            <person name="Beeman R.W."/>
            <person name="Lorenzen M."/>
            <person name="Tomoyasu Y."/>
            <person name="Miller S.C."/>
            <person name="Grossmann D."/>
            <person name="Bucher G."/>
        </authorList>
    </citation>
    <scope>NUCLEOTIDE SEQUENCE [LARGE SCALE GENOMIC DNA]</scope>
    <source>
        <strain evidence="29 30">Georgia GA2</strain>
    </source>
</reference>
<dbReference type="GO" id="GO:0006364">
    <property type="term" value="P:rRNA processing"/>
    <property type="evidence" value="ECO:0000318"/>
    <property type="project" value="GO_Central"/>
</dbReference>
<evidence type="ECO:0000256" key="14">
    <source>
        <dbReference type="ARBA" id="ARBA00022989"/>
    </source>
</evidence>
<dbReference type="EMBL" id="KQ971374">
    <property type="protein sequence ID" value="KYB25129.1"/>
    <property type="molecule type" value="Genomic_DNA"/>
</dbReference>
<dbReference type="Gene3D" id="1.10.287.820">
    <property type="entry name" value="Acid-sensing ion channel domain"/>
    <property type="match status" value="1"/>
</dbReference>
<dbReference type="InterPro" id="IPR014014">
    <property type="entry name" value="RNA_helicase_DEAD_Q_motif"/>
</dbReference>
<dbReference type="STRING" id="7070.A0A139WB42"/>
<dbReference type="eggNOG" id="KOG0337">
    <property type="taxonomic scope" value="Eukaryota"/>
</dbReference>
<dbReference type="InParanoid" id="A0A139WB42"/>
<dbReference type="InterPro" id="IPR012541">
    <property type="entry name" value="DBP10_C"/>
</dbReference>
<dbReference type="FunCoup" id="A0A139WB42">
    <property type="interactions" value="1722"/>
</dbReference>
<dbReference type="InterPro" id="IPR014001">
    <property type="entry name" value="Helicase_ATP-bd"/>
</dbReference>
<gene>
    <name evidence="29" type="primary">AUGUSTUS-3.0.2_31326</name>
    <name evidence="29" type="ORF">TcasGA2_TC031326</name>
</gene>
<keyword evidence="19" id="KW-0539">Nucleus</keyword>
<feature type="region of interest" description="Disordered" evidence="24">
    <location>
        <begin position="637"/>
        <end position="657"/>
    </location>
</feature>
<evidence type="ECO:0000256" key="6">
    <source>
        <dbReference type="ARBA" id="ARBA00022448"/>
    </source>
</evidence>
<dbReference type="GO" id="GO:0016787">
    <property type="term" value="F:hydrolase activity"/>
    <property type="evidence" value="ECO:0007669"/>
    <property type="project" value="UniProtKB-KW"/>
</dbReference>
<dbReference type="SMART" id="SM00490">
    <property type="entry name" value="HELICc"/>
    <property type="match status" value="1"/>
</dbReference>
<dbReference type="GO" id="GO:0003723">
    <property type="term" value="F:RNA binding"/>
    <property type="evidence" value="ECO:0007669"/>
    <property type="project" value="UniProtKB-KW"/>
</dbReference>
<dbReference type="PANTHER" id="PTHR47959:SF8">
    <property type="entry name" value="RNA HELICASE"/>
    <property type="match status" value="1"/>
</dbReference>
<evidence type="ECO:0000256" key="15">
    <source>
        <dbReference type="ARBA" id="ARBA00023053"/>
    </source>
</evidence>
<keyword evidence="12" id="KW-0067">ATP-binding</keyword>
<evidence type="ECO:0000256" key="18">
    <source>
        <dbReference type="ARBA" id="ARBA00023201"/>
    </source>
</evidence>
<dbReference type="Gene3D" id="3.40.50.300">
    <property type="entry name" value="P-loop containing nucleotide triphosphate hydrolases"/>
    <property type="match status" value="2"/>
</dbReference>
<dbReference type="PANTHER" id="PTHR47959">
    <property type="entry name" value="ATP-DEPENDENT RNA HELICASE RHLE-RELATED"/>
    <property type="match status" value="1"/>
</dbReference>
<dbReference type="GO" id="GO:0005272">
    <property type="term" value="F:sodium channel activity"/>
    <property type="evidence" value="ECO:0007669"/>
    <property type="project" value="UniProtKB-KW"/>
</dbReference>
<feature type="transmembrane region" description="Helical" evidence="25">
    <location>
        <begin position="1102"/>
        <end position="1128"/>
    </location>
</feature>
<comment type="catalytic activity">
    <reaction evidence="21">
        <text>ATP + H2O = ADP + phosphate + H(+)</text>
        <dbReference type="Rhea" id="RHEA:13065"/>
        <dbReference type="ChEBI" id="CHEBI:15377"/>
        <dbReference type="ChEBI" id="CHEBI:15378"/>
        <dbReference type="ChEBI" id="CHEBI:30616"/>
        <dbReference type="ChEBI" id="CHEBI:43474"/>
        <dbReference type="ChEBI" id="CHEBI:456216"/>
        <dbReference type="EC" id="3.6.4.13"/>
    </reaction>
</comment>
<feature type="compositionally biased region" description="Basic residues" evidence="24">
    <location>
        <begin position="713"/>
        <end position="725"/>
    </location>
</feature>
<dbReference type="InterPro" id="IPR050079">
    <property type="entry name" value="DEAD_box_RNA_helicase"/>
</dbReference>
<dbReference type="PROSITE" id="PS51192">
    <property type="entry name" value="HELICASE_ATP_BIND_1"/>
    <property type="match status" value="1"/>
</dbReference>
<keyword evidence="20 23" id="KW-0407">Ion channel</keyword>
<comment type="similarity">
    <text evidence="4">Belongs to the DEAD box helicase family. DDX54/DBP10 subfamily.</text>
</comment>
<feature type="domain" description="Helicase C-terminal" evidence="27">
    <location>
        <begin position="267"/>
        <end position="411"/>
    </location>
</feature>
<evidence type="ECO:0000256" key="17">
    <source>
        <dbReference type="ARBA" id="ARBA00023136"/>
    </source>
</evidence>
<keyword evidence="9" id="KW-0547">Nucleotide-binding</keyword>
<name>A0A139WB42_TRICA</name>
<feature type="short sequence motif" description="Q motif" evidence="22">
    <location>
        <begin position="33"/>
        <end position="61"/>
    </location>
</feature>